<dbReference type="EMBL" id="LCBL01000002">
    <property type="protein sequence ID" value="KKS09281.1"/>
    <property type="molecule type" value="Genomic_DNA"/>
</dbReference>
<evidence type="ECO:0000313" key="9">
    <source>
        <dbReference type="Proteomes" id="UP000033869"/>
    </source>
</evidence>
<reference evidence="8 9" key="1">
    <citation type="journal article" date="2015" name="Nature">
        <title>rRNA introns, odd ribosomes, and small enigmatic genomes across a large radiation of phyla.</title>
        <authorList>
            <person name="Brown C.T."/>
            <person name="Hug L.A."/>
            <person name="Thomas B.C."/>
            <person name="Sharon I."/>
            <person name="Castelle C.J."/>
            <person name="Singh A."/>
            <person name="Wilkins M.J."/>
            <person name="Williams K.H."/>
            <person name="Banfield J.F."/>
        </authorList>
    </citation>
    <scope>NUCLEOTIDE SEQUENCE [LARGE SCALE GENOMIC DNA]</scope>
</reference>
<feature type="transmembrane region" description="Helical" evidence="6">
    <location>
        <begin position="6"/>
        <end position="25"/>
    </location>
</feature>
<evidence type="ECO:0000256" key="2">
    <source>
        <dbReference type="ARBA" id="ARBA00022475"/>
    </source>
</evidence>
<feature type="domain" description="VTT" evidence="7">
    <location>
        <begin position="38"/>
        <end position="163"/>
    </location>
</feature>
<comment type="caution">
    <text evidence="8">The sequence shown here is derived from an EMBL/GenBank/DDBJ whole genome shotgun (WGS) entry which is preliminary data.</text>
</comment>
<accession>A0A0G0YIB5</accession>
<evidence type="ECO:0000256" key="4">
    <source>
        <dbReference type="ARBA" id="ARBA00022989"/>
    </source>
</evidence>
<evidence type="ECO:0000256" key="6">
    <source>
        <dbReference type="SAM" id="Phobius"/>
    </source>
</evidence>
<feature type="transmembrane region" description="Helical" evidence="6">
    <location>
        <begin position="115"/>
        <end position="133"/>
    </location>
</feature>
<dbReference type="InterPro" id="IPR051311">
    <property type="entry name" value="DedA_domain"/>
</dbReference>
<gene>
    <name evidence="8" type="ORF">UU65_C0002G0059</name>
</gene>
<comment type="subcellular location">
    <subcellularLocation>
        <location evidence="1">Cell membrane</location>
        <topology evidence="1">Multi-pass membrane protein</topology>
    </subcellularLocation>
</comment>
<protein>
    <recommendedName>
        <fullName evidence="7">VTT domain-containing protein</fullName>
    </recommendedName>
</protein>
<evidence type="ECO:0000256" key="1">
    <source>
        <dbReference type="ARBA" id="ARBA00004651"/>
    </source>
</evidence>
<organism evidence="8 9">
    <name type="scientific">candidate division CPR2 bacterium GW2011_GWC1_41_48</name>
    <dbReference type="NCBI Taxonomy" id="1618344"/>
    <lineage>
        <taxon>Bacteria</taxon>
        <taxon>Bacteria division CPR2</taxon>
    </lineage>
</organism>
<dbReference type="InterPro" id="IPR032816">
    <property type="entry name" value="VTT_dom"/>
</dbReference>
<feature type="transmembrane region" description="Helical" evidence="6">
    <location>
        <begin position="145"/>
        <end position="166"/>
    </location>
</feature>
<keyword evidence="5 6" id="KW-0472">Membrane</keyword>
<feature type="transmembrane region" description="Helical" evidence="6">
    <location>
        <begin position="58"/>
        <end position="80"/>
    </location>
</feature>
<evidence type="ECO:0000256" key="5">
    <source>
        <dbReference type="ARBA" id="ARBA00023136"/>
    </source>
</evidence>
<sequence>MNLDYFIQIIGGYIETYGYLAVFLLALLENSIFLGLVIPGETFVILAGFYAAQGRLSLTLVIFLALLGGILGGQLGYLLGREGEKRLLYKYKDHLNINEKYKAVKKFMKMHGNKTIFFARFTAFLRAIAPFVAGTLKMPYLKFTFWDVLGAFVWSITIPILGYYFGQNYKVLHQYLGDVGVILIVVLVILVWINLRRKAVDEDFERNSK</sequence>
<feature type="transmembrane region" description="Helical" evidence="6">
    <location>
        <begin position="32"/>
        <end position="52"/>
    </location>
</feature>
<dbReference type="AlphaFoldDB" id="A0A0G0YIB5"/>
<evidence type="ECO:0000256" key="3">
    <source>
        <dbReference type="ARBA" id="ARBA00022692"/>
    </source>
</evidence>
<dbReference type="Proteomes" id="UP000033869">
    <property type="component" value="Unassembled WGS sequence"/>
</dbReference>
<dbReference type="PANTHER" id="PTHR42709:SF6">
    <property type="entry name" value="UNDECAPRENYL PHOSPHATE TRANSPORTER A"/>
    <property type="match status" value="1"/>
</dbReference>
<dbReference type="GO" id="GO:0005886">
    <property type="term" value="C:plasma membrane"/>
    <property type="evidence" value="ECO:0007669"/>
    <property type="project" value="UniProtKB-SubCell"/>
</dbReference>
<keyword evidence="4 6" id="KW-1133">Transmembrane helix</keyword>
<dbReference type="PANTHER" id="PTHR42709">
    <property type="entry name" value="ALKALINE PHOSPHATASE LIKE PROTEIN"/>
    <property type="match status" value="1"/>
</dbReference>
<proteinExistence type="predicted"/>
<keyword evidence="2" id="KW-1003">Cell membrane</keyword>
<evidence type="ECO:0000259" key="7">
    <source>
        <dbReference type="Pfam" id="PF09335"/>
    </source>
</evidence>
<name>A0A0G0YIB5_UNCC2</name>
<keyword evidence="3 6" id="KW-0812">Transmembrane</keyword>
<evidence type="ECO:0000313" key="8">
    <source>
        <dbReference type="EMBL" id="KKS09281.1"/>
    </source>
</evidence>
<dbReference type="Pfam" id="PF09335">
    <property type="entry name" value="VTT_dom"/>
    <property type="match status" value="1"/>
</dbReference>
<feature type="transmembrane region" description="Helical" evidence="6">
    <location>
        <begin position="175"/>
        <end position="195"/>
    </location>
</feature>